<dbReference type="RefSeq" id="WP_260394918.1">
    <property type="nucleotide sequence ID" value="NZ_JACHLJ010000005.1"/>
</dbReference>
<dbReference type="EMBL" id="JACHLJ010000005">
    <property type="protein sequence ID" value="MBB5773060.1"/>
    <property type="molecule type" value="Genomic_DNA"/>
</dbReference>
<dbReference type="SUPFAM" id="SSF140804">
    <property type="entry name" value="YidB-like"/>
    <property type="match status" value="1"/>
</dbReference>
<name>A0A7W9FWV5_BREVE</name>
<gene>
    <name evidence="1" type="ORF">HNP47_003082</name>
</gene>
<evidence type="ECO:0000313" key="2">
    <source>
        <dbReference type="Proteomes" id="UP000556201"/>
    </source>
</evidence>
<dbReference type="Gene3D" id="1.10.10.690">
    <property type="entry name" value="YidB-like"/>
    <property type="match status" value="1"/>
</dbReference>
<dbReference type="Pfam" id="PF20159">
    <property type="entry name" value="YidB"/>
    <property type="match status" value="1"/>
</dbReference>
<dbReference type="InterPro" id="IPR027405">
    <property type="entry name" value="YidB-like"/>
</dbReference>
<dbReference type="Proteomes" id="UP000556201">
    <property type="component" value="Unassembled WGS sequence"/>
</dbReference>
<comment type="caution">
    <text evidence="1">The sequence shown here is derived from an EMBL/GenBank/DDBJ whole genome shotgun (WGS) entry which is preliminary data.</text>
</comment>
<dbReference type="InterPro" id="IPR045372">
    <property type="entry name" value="YidB"/>
</dbReference>
<dbReference type="AlphaFoldDB" id="A0A7W9FWV5"/>
<reference evidence="1 2" key="1">
    <citation type="submission" date="2020-08" db="EMBL/GenBank/DDBJ databases">
        <title>Functional genomics of gut bacteria from endangered species of beetles.</title>
        <authorList>
            <person name="Carlos-Shanley C."/>
        </authorList>
    </citation>
    <scope>NUCLEOTIDE SEQUENCE [LARGE SCALE GENOMIC DNA]</scope>
    <source>
        <strain evidence="1 2">S00192</strain>
    </source>
</reference>
<organism evidence="1 2">
    <name type="scientific">Brevundimonas vesicularis</name>
    <name type="common">Pseudomonas vesicularis</name>
    <dbReference type="NCBI Taxonomy" id="41276"/>
    <lineage>
        <taxon>Bacteria</taxon>
        <taxon>Pseudomonadati</taxon>
        <taxon>Pseudomonadota</taxon>
        <taxon>Alphaproteobacteria</taxon>
        <taxon>Caulobacterales</taxon>
        <taxon>Caulobacteraceae</taxon>
        <taxon>Brevundimonas</taxon>
    </lineage>
</organism>
<evidence type="ECO:0000313" key="1">
    <source>
        <dbReference type="EMBL" id="MBB5773060.1"/>
    </source>
</evidence>
<accession>A0A7W9FWV5</accession>
<proteinExistence type="predicted"/>
<sequence length="143" mass="14204">MTVLRCAIIQETVMGFLDNVVKGLGDDAAGGLSDLLKGQGGVGGLAEKFGQAGLGDVIGSWVGTGPNANISAEQITAVLGHGPIADIAAKMGVTPEQAGETLAGLLPEAIDRLTPGGQIDGADDLLAKLPGGLGDMIGGFLKR</sequence>
<protein>
    <submittedName>
        <fullName evidence="1">Uncharacterized protein YidB (DUF937 family)</fullName>
    </submittedName>
</protein>